<feature type="transmembrane region" description="Helical" evidence="1">
    <location>
        <begin position="78"/>
        <end position="99"/>
    </location>
</feature>
<evidence type="ECO:0000313" key="3">
    <source>
        <dbReference type="Proteomes" id="UP000267137"/>
    </source>
</evidence>
<evidence type="ECO:0000256" key="1">
    <source>
        <dbReference type="SAM" id="Phobius"/>
    </source>
</evidence>
<protein>
    <submittedName>
        <fullName evidence="2">Uncharacterized protein</fullName>
    </submittedName>
</protein>
<keyword evidence="1" id="KW-0812">Transmembrane</keyword>
<keyword evidence="1" id="KW-0472">Membrane</keyword>
<feature type="transmembrane region" description="Helical" evidence="1">
    <location>
        <begin position="7"/>
        <end position="27"/>
    </location>
</feature>
<comment type="caution">
    <text evidence="2">The sequence shown here is derived from an EMBL/GenBank/DDBJ whole genome shotgun (WGS) entry which is preliminary data.</text>
</comment>
<feature type="transmembrane region" description="Helical" evidence="1">
    <location>
        <begin position="47"/>
        <end position="66"/>
    </location>
</feature>
<name>A0AAE8G2Y1_STRIT</name>
<dbReference type="EMBL" id="RJOO01000002">
    <property type="protein sequence ID" value="RSJ23717.1"/>
    <property type="molecule type" value="Genomic_DNA"/>
</dbReference>
<feature type="transmembrane region" description="Helical" evidence="1">
    <location>
        <begin position="105"/>
        <end position="126"/>
    </location>
</feature>
<keyword evidence="1" id="KW-1133">Transmembrane helix</keyword>
<dbReference type="OMA" id="WSFFAYF"/>
<evidence type="ECO:0000313" key="2">
    <source>
        <dbReference type="EMBL" id="RSJ23717.1"/>
    </source>
</evidence>
<gene>
    <name evidence="2" type="ORF">D8827_04200</name>
</gene>
<proteinExistence type="predicted"/>
<sequence length="143" mass="16438">MTKILSLLCSINFFINAALHYALFLGAPFGQFIWGGYYTIIPKQIRIYNLLFFVLWFFCGITYLTYGKVIKLSCHKLLLNIKIIIFTLFLFLASVFNLFVTTSSLEKYCTGSMSILTFVLSITLVVKNFKLFQSNSPFCSPFK</sequence>
<reference evidence="2 3" key="1">
    <citation type="submission" date="2018-11" db="EMBL/GenBank/DDBJ databases">
        <title>Species Designations Belie Phenotypic and Genotypic Heterogeneity in Oral Streptococci.</title>
        <authorList>
            <person name="Velsko I."/>
        </authorList>
    </citation>
    <scope>NUCLEOTIDE SEQUENCE [LARGE SCALE GENOMIC DNA]</scope>
    <source>
        <strain evidence="2 3">KLC02</strain>
    </source>
</reference>
<organism evidence="2 3">
    <name type="scientific">Streptococcus intermedius</name>
    <dbReference type="NCBI Taxonomy" id="1338"/>
    <lineage>
        <taxon>Bacteria</taxon>
        <taxon>Bacillati</taxon>
        <taxon>Bacillota</taxon>
        <taxon>Bacilli</taxon>
        <taxon>Lactobacillales</taxon>
        <taxon>Streptococcaceae</taxon>
        <taxon>Streptococcus</taxon>
        <taxon>Streptococcus anginosus group</taxon>
    </lineage>
</organism>
<dbReference type="AlphaFoldDB" id="A0AAE8G2Y1"/>
<accession>A0AAE8G2Y1</accession>
<dbReference type="Proteomes" id="UP000267137">
    <property type="component" value="Unassembled WGS sequence"/>
</dbReference>